<feature type="transmembrane region" description="Helical" evidence="7">
    <location>
        <begin position="255"/>
        <end position="273"/>
    </location>
</feature>
<comment type="caution">
    <text evidence="9">The sequence shown here is derived from an EMBL/GenBank/DDBJ whole genome shotgun (WGS) entry which is preliminary data.</text>
</comment>
<gene>
    <name evidence="9" type="ORF">G8770_08080</name>
</gene>
<protein>
    <submittedName>
        <fullName evidence="9">MFS transporter</fullName>
    </submittedName>
</protein>
<feature type="transmembrane region" description="Helical" evidence="7">
    <location>
        <begin position="422"/>
        <end position="445"/>
    </location>
</feature>
<feature type="transmembrane region" description="Helical" evidence="7">
    <location>
        <begin position="351"/>
        <end position="377"/>
    </location>
</feature>
<reference evidence="9" key="1">
    <citation type="submission" date="2020-03" db="EMBL/GenBank/DDBJ databases">
        <authorList>
            <person name="Guo F."/>
        </authorList>
    </citation>
    <scope>NUCLEOTIDE SEQUENCE</scope>
    <source>
        <strain evidence="9">JCM 30134</strain>
    </source>
</reference>
<evidence type="ECO:0000256" key="1">
    <source>
        <dbReference type="ARBA" id="ARBA00004141"/>
    </source>
</evidence>
<feature type="transmembrane region" description="Helical" evidence="7">
    <location>
        <begin position="293"/>
        <end position="312"/>
    </location>
</feature>
<dbReference type="PANTHER" id="PTHR23505">
    <property type="entry name" value="SPINSTER"/>
    <property type="match status" value="1"/>
</dbReference>
<evidence type="ECO:0000313" key="9">
    <source>
        <dbReference type="EMBL" id="NHO65493.1"/>
    </source>
</evidence>
<feature type="transmembrane region" description="Helical" evidence="7">
    <location>
        <begin position="37"/>
        <end position="54"/>
    </location>
</feature>
<feature type="transmembrane region" description="Helical" evidence="7">
    <location>
        <begin position="324"/>
        <end position="345"/>
    </location>
</feature>
<keyword evidence="2" id="KW-0813">Transport</keyword>
<dbReference type="GO" id="GO:0016020">
    <property type="term" value="C:membrane"/>
    <property type="evidence" value="ECO:0007669"/>
    <property type="project" value="UniProtKB-SubCell"/>
</dbReference>
<feature type="region of interest" description="Disordered" evidence="6">
    <location>
        <begin position="1"/>
        <end position="27"/>
    </location>
</feature>
<evidence type="ECO:0000259" key="8">
    <source>
        <dbReference type="PROSITE" id="PS50850"/>
    </source>
</evidence>
<proteinExistence type="predicted"/>
<dbReference type="Pfam" id="PF07690">
    <property type="entry name" value="MFS_1"/>
    <property type="match status" value="1"/>
</dbReference>
<feature type="region of interest" description="Disordered" evidence="6">
    <location>
        <begin position="453"/>
        <end position="474"/>
    </location>
</feature>
<sequence>MSANRTVSSDGTVSTDSKGPANTSSPDPQAISYTPAYRRYVLVILTVVYAFNFIDRQILVILQESIKADMGLSDTQLGLLTGFAFAIFYVSVGIPIARWADAGNRRNIVALAITVWSGMTALSGMTQNFFQLLLARIGVGVGEAGGSPPAHSMISDYYPAEQRGTALSFYSTGVYIGILLGFLIGGWINHTFGWRWAFFVVGVPGILIALLVRFTIREPVRGQSDPVDPRIVQAGSKPRASFKHTMATLWQLRSFRFYSVAAGLAAFTSYGLGNFMPSFLIRTHGFDSLQVGTSLALITGIGGAAGTFLGGYFADRLGKRDMRWYLWIAAIPALICLPMNFLALTHDQSNWALAFLFLATMTGAFYLGPTIAITHTLLPPMMRAMGSAVLFFILNLIGLGMGPLFVGMLSDFLAPSLGSESLRYAMIFTSFVGLIAAIAAFIGAAKLPQDLKRQQQHNDMERSSAAEAALPESV</sequence>
<dbReference type="InterPro" id="IPR036259">
    <property type="entry name" value="MFS_trans_sf"/>
</dbReference>
<dbReference type="CDD" id="cd17328">
    <property type="entry name" value="MFS_spinster_like"/>
    <property type="match status" value="1"/>
</dbReference>
<keyword evidence="4 7" id="KW-1133">Transmembrane helix</keyword>
<evidence type="ECO:0000256" key="5">
    <source>
        <dbReference type="ARBA" id="ARBA00023136"/>
    </source>
</evidence>
<dbReference type="RefSeq" id="WP_167184477.1">
    <property type="nucleotide sequence ID" value="NZ_JAAONZ010000004.1"/>
</dbReference>
<feature type="compositionally biased region" description="Low complexity" evidence="6">
    <location>
        <begin position="1"/>
        <end position="17"/>
    </location>
</feature>
<dbReference type="InterPro" id="IPR020846">
    <property type="entry name" value="MFS_dom"/>
</dbReference>
<dbReference type="GO" id="GO:0022857">
    <property type="term" value="F:transmembrane transporter activity"/>
    <property type="evidence" value="ECO:0007669"/>
    <property type="project" value="InterPro"/>
</dbReference>
<feature type="compositionally biased region" description="Basic and acidic residues" evidence="6">
    <location>
        <begin position="453"/>
        <end position="464"/>
    </location>
</feature>
<evidence type="ECO:0000256" key="4">
    <source>
        <dbReference type="ARBA" id="ARBA00022989"/>
    </source>
</evidence>
<accession>A0A9E5JRQ0</accession>
<dbReference type="SUPFAM" id="SSF103473">
    <property type="entry name" value="MFS general substrate transporter"/>
    <property type="match status" value="1"/>
</dbReference>
<dbReference type="EMBL" id="JAAONZ010000004">
    <property type="protein sequence ID" value="NHO65493.1"/>
    <property type="molecule type" value="Genomic_DNA"/>
</dbReference>
<keyword evidence="10" id="KW-1185">Reference proteome</keyword>
<keyword evidence="3 7" id="KW-0812">Transmembrane</keyword>
<feature type="domain" description="Major facilitator superfamily (MFS) profile" evidence="8">
    <location>
        <begin position="41"/>
        <end position="448"/>
    </location>
</feature>
<dbReference type="Gene3D" id="1.20.1250.20">
    <property type="entry name" value="MFS general substrate transporter like domains"/>
    <property type="match status" value="2"/>
</dbReference>
<name>A0A9E5JRQ0_9GAMM</name>
<feature type="transmembrane region" description="Helical" evidence="7">
    <location>
        <begin position="75"/>
        <end position="96"/>
    </location>
</feature>
<evidence type="ECO:0000313" key="10">
    <source>
        <dbReference type="Proteomes" id="UP000787472"/>
    </source>
</evidence>
<evidence type="ECO:0000256" key="2">
    <source>
        <dbReference type="ARBA" id="ARBA00022448"/>
    </source>
</evidence>
<dbReference type="PANTHER" id="PTHR23505:SF79">
    <property type="entry name" value="PROTEIN SPINSTER"/>
    <property type="match status" value="1"/>
</dbReference>
<feature type="transmembrane region" description="Helical" evidence="7">
    <location>
        <begin position="389"/>
        <end position="410"/>
    </location>
</feature>
<dbReference type="InterPro" id="IPR011701">
    <property type="entry name" value="MFS"/>
</dbReference>
<feature type="transmembrane region" description="Helical" evidence="7">
    <location>
        <begin position="194"/>
        <end position="216"/>
    </location>
</feature>
<dbReference type="AlphaFoldDB" id="A0A9E5JRQ0"/>
<keyword evidence="5 7" id="KW-0472">Membrane</keyword>
<evidence type="ECO:0000256" key="7">
    <source>
        <dbReference type="SAM" id="Phobius"/>
    </source>
</evidence>
<dbReference type="PROSITE" id="PS50850">
    <property type="entry name" value="MFS"/>
    <property type="match status" value="1"/>
</dbReference>
<comment type="subcellular location">
    <subcellularLocation>
        <location evidence="1">Membrane</location>
        <topology evidence="1">Multi-pass membrane protein</topology>
    </subcellularLocation>
</comment>
<feature type="transmembrane region" description="Helical" evidence="7">
    <location>
        <begin position="167"/>
        <end position="188"/>
    </location>
</feature>
<dbReference type="Proteomes" id="UP000787472">
    <property type="component" value="Unassembled WGS sequence"/>
</dbReference>
<evidence type="ECO:0000256" key="3">
    <source>
        <dbReference type="ARBA" id="ARBA00022692"/>
    </source>
</evidence>
<dbReference type="InterPro" id="IPR044770">
    <property type="entry name" value="MFS_spinster-like"/>
</dbReference>
<organism evidence="9 10">
    <name type="scientific">Pseudomaricurvus hydrocarbonicus</name>
    <dbReference type="NCBI Taxonomy" id="1470433"/>
    <lineage>
        <taxon>Bacteria</taxon>
        <taxon>Pseudomonadati</taxon>
        <taxon>Pseudomonadota</taxon>
        <taxon>Gammaproteobacteria</taxon>
        <taxon>Cellvibrionales</taxon>
        <taxon>Cellvibrionaceae</taxon>
        <taxon>Pseudomaricurvus</taxon>
    </lineage>
</organism>
<evidence type="ECO:0000256" key="6">
    <source>
        <dbReference type="SAM" id="MobiDB-lite"/>
    </source>
</evidence>